<organism evidence="2 3">
    <name type="scientific">Ascidiaceihabitans donghaensis</name>
    <dbReference type="NCBI Taxonomy" id="1510460"/>
    <lineage>
        <taxon>Bacteria</taxon>
        <taxon>Pseudomonadati</taxon>
        <taxon>Pseudomonadota</taxon>
        <taxon>Alphaproteobacteria</taxon>
        <taxon>Rhodobacterales</taxon>
        <taxon>Paracoccaceae</taxon>
        <taxon>Ascidiaceihabitans</taxon>
    </lineage>
</organism>
<gene>
    <name evidence="2" type="ORF">ASD8599_00323</name>
</gene>
<reference evidence="2 3" key="1">
    <citation type="submission" date="2018-03" db="EMBL/GenBank/DDBJ databases">
        <authorList>
            <person name="Keele B.F."/>
        </authorList>
    </citation>
    <scope>NUCLEOTIDE SEQUENCE [LARGE SCALE GENOMIC DNA]</scope>
    <source>
        <strain evidence="2 3">CECT 8599</strain>
    </source>
</reference>
<dbReference type="Gene3D" id="2.60.120.200">
    <property type="match status" value="1"/>
</dbReference>
<accession>A0A2R8B976</accession>
<dbReference type="Proteomes" id="UP000244880">
    <property type="component" value="Unassembled WGS sequence"/>
</dbReference>
<name>A0A2R8B976_9RHOB</name>
<dbReference type="InterPro" id="IPR025975">
    <property type="entry name" value="Polysacc_lyase"/>
</dbReference>
<feature type="chain" id="PRO_5015304502" evidence="1">
    <location>
        <begin position="26"/>
        <end position="270"/>
    </location>
</feature>
<dbReference type="AlphaFoldDB" id="A0A2R8B976"/>
<keyword evidence="3" id="KW-1185">Reference proteome</keyword>
<protein>
    <submittedName>
        <fullName evidence="2">Uncharacterized protein</fullName>
    </submittedName>
</protein>
<sequence length="270" mass="30734">MVSDLVRFGPFAAFVLALLALPASAQNATNILENTRIESPLSHGASYQFAMVSGFTRRGEVAQRFEIRDGDCGRSRGWDDCANDRGRVERREHPLNGFSEPHEGIWYGYSIYIPSDFVSLGRANTHLSQVKVDGEAFPLWQLTFNDSPYILYSDDTYCSLGSMATWRGRWNDVTVYAHYGEGGEDLYFQLYRNDALLCERRSPLMPPSMWGRSQRIGFKYGIYNSFVSQYLENHDQLPTHVILYDEMLAGSRREDVDVRMREAAGLPPVD</sequence>
<evidence type="ECO:0000313" key="3">
    <source>
        <dbReference type="Proteomes" id="UP000244880"/>
    </source>
</evidence>
<dbReference type="Pfam" id="PF14099">
    <property type="entry name" value="Polysacc_lyase"/>
    <property type="match status" value="1"/>
</dbReference>
<proteinExistence type="predicted"/>
<feature type="signal peptide" evidence="1">
    <location>
        <begin position="1"/>
        <end position="25"/>
    </location>
</feature>
<dbReference type="EMBL" id="OMOR01000001">
    <property type="protein sequence ID" value="SPH19588.1"/>
    <property type="molecule type" value="Genomic_DNA"/>
</dbReference>
<evidence type="ECO:0000256" key="1">
    <source>
        <dbReference type="SAM" id="SignalP"/>
    </source>
</evidence>
<evidence type="ECO:0000313" key="2">
    <source>
        <dbReference type="EMBL" id="SPH19588.1"/>
    </source>
</evidence>
<keyword evidence="1" id="KW-0732">Signal</keyword>